<protein>
    <recommendedName>
        <fullName evidence="1">DUF4372 domain-containing protein</fullName>
    </recommendedName>
</protein>
<dbReference type="EMBL" id="UOEL01000078">
    <property type="protein sequence ID" value="VAW12063.1"/>
    <property type="molecule type" value="Genomic_DNA"/>
</dbReference>
<dbReference type="AlphaFoldDB" id="A0A3B0T7L2"/>
<organism evidence="2">
    <name type="scientific">hydrothermal vent metagenome</name>
    <dbReference type="NCBI Taxonomy" id="652676"/>
    <lineage>
        <taxon>unclassified sequences</taxon>
        <taxon>metagenomes</taxon>
        <taxon>ecological metagenomes</taxon>
    </lineage>
</organism>
<sequence length="57" mass="6664">MGLYKRTKNTNTPLLRQILDLVPRWIFSRSTAQHKSDKGCSRYKAYDQFVALTFGQL</sequence>
<feature type="non-terminal residue" evidence="2">
    <location>
        <position position="57"/>
    </location>
</feature>
<feature type="domain" description="DUF4372" evidence="1">
    <location>
        <begin position="11"/>
        <end position="57"/>
    </location>
</feature>
<proteinExistence type="predicted"/>
<reference evidence="2" key="1">
    <citation type="submission" date="2018-06" db="EMBL/GenBank/DDBJ databases">
        <authorList>
            <person name="Zhirakovskaya E."/>
        </authorList>
    </citation>
    <scope>NUCLEOTIDE SEQUENCE</scope>
</reference>
<dbReference type="Pfam" id="PF14294">
    <property type="entry name" value="DUF4372"/>
    <property type="match status" value="1"/>
</dbReference>
<accession>A0A3B0T7L2</accession>
<name>A0A3B0T7L2_9ZZZZ</name>
<dbReference type="InterPro" id="IPR025399">
    <property type="entry name" value="DUF4372"/>
</dbReference>
<evidence type="ECO:0000259" key="1">
    <source>
        <dbReference type="Pfam" id="PF14294"/>
    </source>
</evidence>
<gene>
    <name evidence="2" type="ORF">MNBD_BACTEROID03-1559</name>
</gene>
<evidence type="ECO:0000313" key="2">
    <source>
        <dbReference type="EMBL" id="VAW12063.1"/>
    </source>
</evidence>